<dbReference type="InterPro" id="IPR005225">
    <property type="entry name" value="Small_GTP-bd"/>
</dbReference>
<evidence type="ECO:0000256" key="3">
    <source>
        <dbReference type="ARBA" id="ARBA00022741"/>
    </source>
</evidence>
<evidence type="ECO:0000256" key="1">
    <source>
        <dbReference type="ARBA" id="ARBA00007733"/>
    </source>
</evidence>
<comment type="caution">
    <text evidence="7">The sequence shown here is derived from an EMBL/GenBank/DDBJ whole genome shotgun (WGS) entry which is preliminary data.</text>
</comment>
<dbReference type="Gene3D" id="3.40.50.10050">
    <property type="entry name" value="Translation initiation factor IF- 2, domain 3"/>
    <property type="match status" value="1"/>
</dbReference>
<dbReference type="GO" id="GO:0003924">
    <property type="term" value="F:GTPase activity"/>
    <property type="evidence" value="ECO:0007669"/>
    <property type="project" value="InterPro"/>
</dbReference>
<dbReference type="GO" id="GO:0003743">
    <property type="term" value="F:translation initiation factor activity"/>
    <property type="evidence" value="ECO:0007669"/>
    <property type="project" value="UniProtKB-KW"/>
</dbReference>
<dbReference type="GO" id="GO:0005737">
    <property type="term" value="C:cytoplasm"/>
    <property type="evidence" value="ECO:0007669"/>
    <property type="project" value="TreeGrafter"/>
</dbReference>
<organism evidence="7 8">
    <name type="scientific">Candidatus Wolfebacteria bacterium RIFCSPHIGHO2_01_FULL_48_22</name>
    <dbReference type="NCBI Taxonomy" id="1802555"/>
    <lineage>
        <taxon>Bacteria</taxon>
        <taxon>Candidatus Wolfeibacteriota</taxon>
    </lineage>
</organism>
<sequence length="508" mass="55376">MQVTPQKTQAIPRPPIVVVVGHVDHGKSTLLDFIRKTNIVAREAGGITQSIGAYEVEHPSTSSGQVPQKITFIDTPGHEAFTKMRERGARVADIAILIVAADDGVKPQTKEAIEILRREGTPFVVAINKIDKNNADPERTKQSLLKEQVLLEKYGGDVSWVEISAKEGTGVNELLDHVLLMWEMDKPTFDPAAEAKGFVLESERDSRKGIMASVIITNGTLKSGQFIATKSACGKIKILETFLGERAKELVPASPAVVFGFDELPQVGEEFRAGELELSTDVLPKPEERPQQAVTQTKEANENTIKLILKADVSGSVEALEQVITNAPLEGKTIKILSREVGDITDGDVKNAETFDAYIIGFNVKPTKSADTYARGKHIDIILSNIIYRLVEELQEKAKHIGEPVALGKLQVLATFSQKNKKQVIGGKVTEGYLTLNERFKIVRGVIPAQAGLPAQTGEEVGRGKITNLQKGKNDVKKVEAETECGLMVESETEIQKGDILVVEQAHS</sequence>
<dbReference type="FunFam" id="3.40.50.300:FF:000019">
    <property type="entry name" value="Translation initiation factor IF-2"/>
    <property type="match status" value="1"/>
</dbReference>
<evidence type="ECO:0000256" key="2">
    <source>
        <dbReference type="ARBA" id="ARBA00022540"/>
    </source>
</evidence>
<dbReference type="EMBL" id="MGIP01000006">
    <property type="protein sequence ID" value="OGM91808.1"/>
    <property type="molecule type" value="Genomic_DNA"/>
</dbReference>
<accession>A0A1F8DVC0</accession>
<dbReference type="SUPFAM" id="SSF52156">
    <property type="entry name" value="Initiation factor IF2/eIF5b, domain 3"/>
    <property type="match status" value="1"/>
</dbReference>
<dbReference type="Pfam" id="PF22042">
    <property type="entry name" value="EF-G_D2"/>
    <property type="match status" value="1"/>
</dbReference>
<reference evidence="7 8" key="1">
    <citation type="journal article" date="2016" name="Nat. Commun.">
        <title>Thousands of microbial genomes shed light on interconnected biogeochemical processes in an aquifer system.</title>
        <authorList>
            <person name="Anantharaman K."/>
            <person name="Brown C.T."/>
            <person name="Hug L.A."/>
            <person name="Sharon I."/>
            <person name="Castelle C.J."/>
            <person name="Probst A.J."/>
            <person name="Thomas B.C."/>
            <person name="Singh A."/>
            <person name="Wilkins M.J."/>
            <person name="Karaoz U."/>
            <person name="Brodie E.L."/>
            <person name="Williams K.H."/>
            <person name="Hubbard S.S."/>
            <person name="Banfield J.F."/>
        </authorList>
    </citation>
    <scope>NUCLEOTIDE SEQUENCE [LARGE SCALE GENOMIC DNA]</scope>
</reference>
<dbReference type="Proteomes" id="UP000177029">
    <property type="component" value="Unassembled WGS sequence"/>
</dbReference>
<dbReference type="InterPro" id="IPR009000">
    <property type="entry name" value="Transl_B-barrel_sf"/>
</dbReference>
<protein>
    <recommendedName>
        <fullName evidence="6">Tr-type G domain-containing protein</fullName>
    </recommendedName>
</protein>
<dbReference type="SUPFAM" id="SSF50447">
    <property type="entry name" value="Translation proteins"/>
    <property type="match status" value="2"/>
</dbReference>
<keyword evidence="5" id="KW-0342">GTP-binding</keyword>
<dbReference type="AlphaFoldDB" id="A0A1F8DVC0"/>
<keyword evidence="4" id="KW-0648">Protein biosynthesis</keyword>
<gene>
    <name evidence="7" type="ORF">A2755_00460</name>
</gene>
<keyword evidence="3" id="KW-0547">Nucleotide-binding</keyword>
<dbReference type="InterPro" id="IPR027417">
    <property type="entry name" value="P-loop_NTPase"/>
</dbReference>
<dbReference type="InterPro" id="IPR023115">
    <property type="entry name" value="TIF_IF2_dom3"/>
</dbReference>
<proteinExistence type="inferred from homology"/>
<dbReference type="GO" id="GO:0005525">
    <property type="term" value="F:GTP binding"/>
    <property type="evidence" value="ECO:0007669"/>
    <property type="project" value="UniProtKB-KW"/>
</dbReference>
<evidence type="ECO:0000313" key="7">
    <source>
        <dbReference type="EMBL" id="OGM91808.1"/>
    </source>
</evidence>
<dbReference type="Pfam" id="PF00009">
    <property type="entry name" value="GTP_EFTU"/>
    <property type="match status" value="1"/>
</dbReference>
<dbReference type="PROSITE" id="PS51722">
    <property type="entry name" value="G_TR_2"/>
    <property type="match status" value="1"/>
</dbReference>
<dbReference type="NCBIfam" id="TIGR00231">
    <property type="entry name" value="small_GTP"/>
    <property type="match status" value="1"/>
</dbReference>
<dbReference type="InterPro" id="IPR000795">
    <property type="entry name" value="T_Tr_GTP-bd_dom"/>
</dbReference>
<dbReference type="CDD" id="cd01887">
    <property type="entry name" value="IF2_eIF5B"/>
    <property type="match status" value="1"/>
</dbReference>
<dbReference type="SUPFAM" id="SSF52540">
    <property type="entry name" value="P-loop containing nucleoside triphosphate hydrolases"/>
    <property type="match status" value="1"/>
</dbReference>
<name>A0A1F8DVC0_9BACT</name>
<evidence type="ECO:0000259" key="6">
    <source>
        <dbReference type="PROSITE" id="PS51722"/>
    </source>
</evidence>
<comment type="similarity">
    <text evidence="1">Belongs to the TRAFAC class translation factor GTPase superfamily. Classic translation factor GTPase family. IF-2 subfamily.</text>
</comment>
<dbReference type="PANTHER" id="PTHR43381">
    <property type="entry name" value="TRANSLATION INITIATION FACTOR IF-2-RELATED"/>
    <property type="match status" value="1"/>
</dbReference>
<dbReference type="Gene3D" id="2.40.30.10">
    <property type="entry name" value="Translation factors"/>
    <property type="match status" value="2"/>
</dbReference>
<evidence type="ECO:0000313" key="8">
    <source>
        <dbReference type="Proteomes" id="UP000177029"/>
    </source>
</evidence>
<dbReference type="InterPro" id="IPR036925">
    <property type="entry name" value="TIF_IF2_dom3_sf"/>
</dbReference>
<feature type="domain" description="Tr-type G" evidence="6">
    <location>
        <begin position="12"/>
        <end position="188"/>
    </location>
</feature>
<dbReference type="Pfam" id="PF11987">
    <property type="entry name" value="IF-2"/>
    <property type="match status" value="1"/>
</dbReference>
<keyword evidence="2" id="KW-0396">Initiation factor</keyword>
<dbReference type="STRING" id="1802555.A2755_00460"/>
<dbReference type="PRINTS" id="PR00315">
    <property type="entry name" value="ELONGATNFCT"/>
</dbReference>
<dbReference type="InterPro" id="IPR053905">
    <property type="entry name" value="EF-G-like_DII"/>
</dbReference>
<dbReference type="PANTHER" id="PTHR43381:SF5">
    <property type="entry name" value="TR-TYPE G DOMAIN-CONTAINING PROTEIN"/>
    <property type="match status" value="1"/>
</dbReference>
<evidence type="ECO:0000256" key="5">
    <source>
        <dbReference type="ARBA" id="ARBA00023134"/>
    </source>
</evidence>
<dbReference type="Gene3D" id="3.40.50.300">
    <property type="entry name" value="P-loop containing nucleotide triphosphate hydrolases"/>
    <property type="match status" value="1"/>
</dbReference>
<dbReference type="InterPro" id="IPR015760">
    <property type="entry name" value="TIF_IF2"/>
</dbReference>
<evidence type="ECO:0000256" key="4">
    <source>
        <dbReference type="ARBA" id="ARBA00022917"/>
    </source>
</evidence>
<dbReference type="FunFam" id="3.40.50.10050:FF:000001">
    <property type="entry name" value="Translation initiation factor IF-2"/>
    <property type="match status" value="1"/>
</dbReference>